<dbReference type="SMART" id="SM00220">
    <property type="entry name" value="S_TKc"/>
    <property type="match status" value="1"/>
</dbReference>
<sequence length="931" mass="105131">MAATNTAPLQYFYIDATDQNLYDNPRNDVDRYAFINFMQHLRNPDRRVTRRGRGLSGTLVGDRPTGANVPELWSGRSGYWLRKAKADRHRRPPIDPVARPSPSVQVTQNQGPPSRPASTVSAAPPPAPDPTQGAAQPPAQAPTQGAAQPPAQVPVQAPARAPEAAEAQGESPETQIPMIELVRVFREEILPQLGPDIVQRIVGPAVQQIVPLAIEQIMQHVAPQLPQRVEQPSIQPTLQSAVQLDAQTQVQPREPPSEQRQSDAWPRSSSLGGELSHTLARYNPDGAFISPTRGQRRHIAKQVAVKRNRGKWRFARTIYQSSDLKATKTPYGTPCRSVWLFVQIDRGGYIKDHIAVKSWNTTEDEWRAKFENEIATYELISKTNCTHLLPYSGHSRRIRDYKINQDKDPRDEGYRSHYLYTAYCTSGDLRGFIEAQGSNEEPIPEHHIWYILKELIAGMQALHKGVCNKSVAKTGTNDGEGNEPGEGAGDEVAEAAHTADEPHPSLARRAEWRPLVHGDLNPANVFVGDNDPEYPFYRKPLLADFDFTWVEGESFIGGTSGYNGPEKAMRTDVPGYSLITKRADVRSDVFSLGVIALELMVSCETKLHKEVVRGFQKANDRWERNGLNSEEEINFHQRATGMPLKNPWTRIPEIYSLGLVRLVQRMLYISHNSRPKLDELETEILQNLARQERLLGDRIKEPENAAVEGLRVHYKSRYEALDEPFTRGKLFSPAKKRKFEGYANDFQNNRTPAQRRRALSQYEMVVNKWNNRAADRRSNAAALTAAWVLIEAVIKDELPRPGSGSDRNRLLRGCSIIRKRVNPNAAQDQFIEDLEDPQDFENDTESLVTCQEKLLFLHYLHSVLEDPAGPREKSIPRDTREVILQACEWGLWILEFGEQPLEPRIENGSKMHDAVLDVIWWLPSGLQWTPE</sequence>
<dbReference type="OrthoDB" id="3673723at2759"/>
<feature type="compositionally biased region" description="Low complexity" evidence="1">
    <location>
        <begin position="130"/>
        <end position="170"/>
    </location>
</feature>
<dbReference type="EMBL" id="ML986486">
    <property type="protein sequence ID" value="KAF2279800.1"/>
    <property type="molecule type" value="Genomic_DNA"/>
</dbReference>
<organism evidence="3 4">
    <name type="scientific">Westerdykella ornata</name>
    <dbReference type="NCBI Taxonomy" id="318751"/>
    <lineage>
        <taxon>Eukaryota</taxon>
        <taxon>Fungi</taxon>
        <taxon>Dikarya</taxon>
        <taxon>Ascomycota</taxon>
        <taxon>Pezizomycotina</taxon>
        <taxon>Dothideomycetes</taxon>
        <taxon>Pleosporomycetidae</taxon>
        <taxon>Pleosporales</taxon>
        <taxon>Sporormiaceae</taxon>
        <taxon>Westerdykella</taxon>
    </lineage>
</organism>
<feature type="compositionally biased region" description="Basic residues" evidence="1">
    <location>
        <begin position="82"/>
        <end position="91"/>
    </location>
</feature>
<dbReference type="SUPFAM" id="SSF56112">
    <property type="entry name" value="Protein kinase-like (PK-like)"/>
    <property type="match status" value="1"/>
</dbReference>
<dbReference type="PANTHER" id="PTHR44305">
    <property type="entry name" value="SI:DKEY-192D15.2-RELATED"/>
    <property type="match status" value="1"/>
</dbReference>
<protein>
    <submittedName>
        <fullName evidence="3">Kinase-like protein</fullName>
    </submittedName>
</protein>
<dbReference type="InterPro" id="IPR000719">
    <property type="entry name" value="Prot_kinase_dom"/>
</dbReference>
<dbReference type="Proteomes" id="UP000800097">
    <property type="component" value="Unassembled WGS sequence"/>
</dbReference>
<dbReference type="PANTHER" id="PTHR44305:SF2">
    <property type="entry name" value="SI:DKEY-192D15.2"/>
    <property type="match status" value="1"/>
</dbReference>
<feature type="domain" description="Protein kinase" evidence="2">
    <location>
        <begin position="303"/>
        <end position="685"/>
    </location>
</feature>
<keyword evidence="4" id="KW-1185">Reference proteome</keyword>
<dbReference type="GO" id="GO:0005524">
    <property type="term" value="F:ATP binding"/>
    <property type="evidence" value="ECO:0007669"/>
    <property type="project" value="InterPro"/>
</dbReference>
<proteinExistence type="predicted"/>
<dbReference type="InterPro" id="IPR011009">
    <property type="entry name" value="Kinase-like_dom_sf"/>
</dbReference>
<dbReference type="InterPro" id="IPR053083">
    <property type="entry name" value="TF_kinase-domain_protein"/>
</dbReference>
<feature type="compositionally biased region" description="Acidic residues" evidence="1">
    <location>
        <begin position="480"/>
        <end position="493"/>
    </location>
</feature>
<evidence type="ECO:0000313" key="4">
    <source>
        <dbReference type="Proteomes" id="UP000800097"/>
    </source>
</evidence>
<name>A0A6A6JT58_WESOR</name>
<evidence type="ECO:0000313" key="3">
    <source>
        <dbReference type="EMBL" id="KAF2279800.1"/>
    </source>
</evidence>
<dbReference type="PROSITE" id="PS50011">
    <property type="entry name" value="PROTEIN_KINASE_DOM"/>
    <property type="match status" value="1"/>
</dbReference>
<evidence type="ECO:0000256" key="1">
    <source>
        <dbReference type="SAM" id="MobiDB-lite"/>
    </source>
</evidence>
<gene>
    <name evidence="3" type="ORF">EI97DRAFT_187430</name>
</gene>
<dbReference type="RefSeq" id="XP_033657339.1">
    <property type="nucleotide sequence ID" value="XM_033793564.1"/>
</dbReference>
<feature type="region of interest" description="Disordered" evidence="1">
    <location>
        <begin position="474"/>
        <end position="502"/>
    </location>
</feature>
<feature type="region of interest" description="Disordered" evidence="1">
    <location>
        <begin position="47"/>
        <end position="173"/>
    </location>
</feature>
<dbReference type="AlphaFoldDB" id="A0A6A6JT58"/>
<dbReference type="GeneID" id="54546739"/>
<keyword evidence="3" id="KW-0808">Transferase</keyword>
<accession>A0A6A6JT58</accession>
<dbReference type="GO" id="GO:0004672">
    <property type="term" value="F:protein kinase activity"/>
    <property type="evidence" value="ECO:0007669"/>
    <property type="project" value="InterPro"/>
</dbReference>
<reference evidence="3" key="1">
    <citation type="journal article" date="2020" name="Stud. Mycol.">
        <title>101 Dothideomycetes genomes: a test case for predicting lifestyles and emergence of pathogens.</title>
        <authorList>
            <person name="Haridas S."/>
            <person name="Albert R."/>
            <person name="Binder M."/>
            <person name="Bloem J."/>
            <person name="Labutti K."/>
            <person name="Salamov A."/>
            <person name="Andreopoulos B."/>
            <person name="Baker S."/>
            <person name="Barry K."/>
            <person name="Bills G."/>
            <person name="Bluhm B."/>
            <person name="Cannon C."/>
            <person name="Castanera R."/>
            <person name="Culley D."/>
            <person name="Daum C."/>
            <person name="Ezra D."/>
            <person name="Gonzalez J."/>
            <person name="Henrissat B."/>
            <person name="Kuo A."/>
            <person name="Liang C."/>
            <person name="Lipzen A."/>
            <person name="Lutzoni F."/>
            <person name="Magnuson J."/>
            <person name="Mondo S."/>
            <person name="Nolan M."/>
            <person name="Ohm R."/>
            <person name="Pangilinan J."/>
            <person name="Park H.-J."/>
            <person name="Ramirez L."/>
            <person name="Alfaro M."/>
            <person name="Sun H."/>
            <person name="Tritt A."/>
            <person name="Yoshinaga Y."/>
            <person name="Zwiers L.-H."/>
            <person name="Turgeon B."/>
            <person name="Goodwin S."/>
            <person name="Spatafora J."/>
            <person name="Crous P."/>
            <person name="Grigoriev I."/>
        </authorList>
    </citation>
    <scope>NUCLEOTIDE SEQUENCE</scope>
    <source>
        <strain evidence="3">CBS 379.55</strain>
    </source>
</reference>
<keyword evidence="3" id="KW-0418">Kinase</keyword>
<evidence type="ECO:0000259" key="2">
    <source>
        <dbReference type="PROSITE" id="PS50011"/>
    </source>
</evidence>
<feature type="compositionally biased region" description="Polar residues" evidence="1">
    <location>
        <begin position="102"/>
        <end position="111"/>
    </location>
</feature>
<feature type="region of interest" description="Disordered" evidence="1">
    <location>
        <begin position="245"/>
        <end position="276"/>
    </location>
</feature>
<dbReference type="Gene3D" id="1.10.510.10">
    <property type="entry name" value="Transferase(Phosphotransferase) domain 1"/>
    <property type="match status" value="2"/>
</dbReference>